<evidence type="ECO:0000313" key="2">
    <source>
        <dbReference type="EMBL" id="QID06111.1"/>
    </source>
</evidence>
<evidence type="ECO:0000256" key="1">
    <source>
        <dbReference type="SAM" id="Phobius"/>
    </source>
</evidence>
<keyword evidence="1" id="KW-0472">Membrane</keyword>
<accession>A0A6G6ACI0</accession>
<sequence length="66" mass="7658">MNNCQLLLILAIIWNIFIIAGTSYIVFWRGESGWWFLLAILLMVAVSSVVCKSDTKENNNNINYRY</sequence>
<dbReference type="EMBL" id="MN175499">
    <property type="protein sequence ID" value="QID06111.1"/>
    <property type="molecule type" value="Genomic_DNA"/>
</dbReference>
<feature type="transmembrane region" description="Helical" evidence="1">
    <location>
        <begin position="7"/>
        <end position="27"/>
    </location>
</feature>
<keyword evidence="1" id="KW-0812">Transmembrane</keyword>
<protein>
    <submittedName>
        <fullName evidence="2">Uncharacterized protein</fullName>
    </submittedName>
</protein>
<reference evidence="2" key="1">
    <citation type="submission" date="2019-07" db="EMBL/GenBank/DDBJ databases">
        <title>The discovery of a new lineage B mimivirus raises questions about particles surface fibrils.</title>
        <authorList>
            <person name="Silva L.K.S."/>
            <person name="Rodrigues R.A.L."/>
            <person name="Andrade A.C.S.P."/>
            <person name="Hikida H."/>
            <person name="Andreani J."/>
            <person name="Levasseur A."/>
            <person name="La Scola B."/>
            <person name="Abrahao J.S."/>
        </authorList>
    </citation>
    <scope>NUCLEOTIDE SEQUENCE</scope>
    <source>
        <strain evidence="2">B60</strain>
    </source>
</reference>
<proteinExistence type="predicted"/>
<keyword evidence="1" id="KW-1133">Transmembrane helix</keyword>
<organism evidence="2">
    <name type="scientific">Borely moumouvirus</name>
    <dbReference type="NCBI Taxonomy" id="2712067"/>
    <lineage>
        <taxon>Viruses</taxon>
        <taxon>Varidnaviria</taxon>
        <taxon>Bamfordvirae</taxon>
        <taxon>Nucleocytoviricota</taxon>
        <taxon>Megaviricetes</taxon>
        <taxon>Imitervirales</taxon>
        <taxon>Mimiviridae</taxon>
        <taxon>Megamimivirinae</taxon>
        <taxon>Moumouvirus</taxon>
    </lineage>
</organism>
<name>A0A6G6ACI0_9VIRU</name>
<feature type="transmembrane region" description="Helical" evidence="1">
    <location>
        <begin position="33"/>
        <end position="51"/>
    </location>
</feature>